<keyword evidence="2" id="KW-1185">Reference proteome</keyword>
<accession>A0A091S332</accession>
<evidence type="ECO:0000313" key="1">
    <source>
        <dbReference type="EMBL" id="KFQ50650.1"/>
    </source>
</evidence>
<gene>
    <name evidence="1" type="ORF">N333_09348</name>
</gene>
<reference evidence="1 2" key="1">
    <citation type="submission" date="2014-04" db="EMBL/GenBank/DDBJ databases">
        <title>Genome evolution of avian class.</title>
        <authorList>
            <person name="Zhang G."/>
            <person name="Li C."/>
        </authorList>
    </citation>
    <scope>NUCLEOTIDE SEQUENCE [LARGE SCALE GENOMIC DNA]</scope>
    <source>
        <strain evidence="1">BGI_N333</strain>
    </source>
</reference>
<feature type="non-terminal residue" evidence="1">
    <location>
        <position position="287"/>
    </location>
</feature>
<organism evidence="1 2">
    <name type="scientific">Nestor notabilis</name>
    <name type="common">Kea</name>
    <dbReference type="NCBI Taxonomy" id="176057"/>
    <lineage>
        <taxon>Eukaryota</taxon>
        <taxon>Metazoa</taxon>
        <taxon>Chordata</taxon>
        <taxon>Craniata</taxon>
        <taxon>Vertebrata</taxon>
        <taxon>Euteleostomi</taxon>
        <taxon>Archelosauria</taxon>
        <taxon>Archosauria</taxon>
        <taxon>Dinosauria</taxon>
        <taxon>Saurischia</taxon>
        <taxon>Theropoda</taxon>
        <taxon>Coelurosauria</taxon>
        <taxon>Aves</taxon>
        <taxon>Neognathae</taxon>
        <taxon>Neoaves</taxon>
        <taxon>Telluraves</taxon>
        <taxon>Australaves</taxon>
        <taxon>Psittaciformes</taxon>
        <taxon>Psittacidae</taxon>
        <taxon>Nestor</taxon>
    </lineage>
</organism>
<proteinExistence type="predicted"/>
<evidence type="ECO:0000313" key="2">
    <source>
        <dbReference type="Proteomes" id="UP000053840"/>
    </source>
</evidence>
<dbReference type="EMBL" id="KK941021">
    <property type="protein sequence ID" value="KFQ50650.1"/>
    <property type="molecule type" value="Genomic_DNA"/>
</dbReference>
<dbReference type="Proteomes" id="UP000053840">
    <property type="component" value="Unassembled WGS sequence"/>
</dbReference>
<dbReference type="AlphaFoldDB" id="A0A091S332"/>
<protein>
    <submittedName>
        <fullName evidence="1">Uncharacterized protein</fullName>
    </submittedName>
</protein>
<name>A0A091S332_NESNO</name>
<sequence length="287" mass="30917">MEGGFLLDVVVGQGTTILQLLASKDQPLLVRGNAFFVLDLGLHILNGVTGLNLKSDGLASQGLHEDLHATSETQHKMEGGFLLDVVVRQGATIFKLFTSEDQPLLVRGNAFFVLDFCLHILNGVTGLNLKSDGLTSQGLHKDLHATSQTQHEMKGGFLLDVVVRQGASIFQLLASKDQPLLVRGNAFFVLDLGLHILNGVTGLNLKSDGLASQGLHEDLHATSETQHKMEGGFLLDVVVRQGATIFKLFTSEDQPLLVRGNAFFVLDFCLHIFNGVTGLNLKGDGLA</sequence>